<comment type="caution">
    <text evidence="4">The sequence shown here is derived from an EMBL/GenBank/DDBJ whole genome shotgun (WGS) entry which is preliminary data.</text>
</comment>
<dbReference type="EMBL" id="JBIWXY010000001">
    <property type="protein sequence ID" value="MFJ5444836.1"/>
    <property type="molecule type" value="Genomic_DNA"/>
</dbReference>
<keyword evidence="3" id="KW-0732">Signal</keyword>
<keyword evidence="1" id="KW-0175">Coiled coil</keyword>
<keyword evidence="5" id="KW-1185">Reference proteome</keyword>
<evidence type="ECO:0000313" key="5">
    <source>
        <dbReference type="Proteomes" id="UP001617669"/>
    </source>
</evidence>
<feature type="region of interest" description="Disordered" evidence="2">
    <location>
        <begin position="26"/>
        <end position="49"/>
    </location>
</feature>
<feature type="signal peptide" evidence="3">
    <location>
        <begin position="1"/>
        <end position="20"/>
    </location>
</feature>
<protein>
    <submittedName>
        <fullName evidence="4">Uncharacterized protein</fullName>
    </submittedName>
</protein>
<sequence>MNSKHLLSLAMAGALLNACAHQPQSTGALEKTSAPTAASQANSHKEHHTEPSLLEFISNFSELSLELQKKELAAALQKSSNNNNDLQQKTRIAIIYSIPGSKLRDPLKAQPLLDELAREKQLSKEESAIVSILRDNAAETTKLNQRLREELRRAEENQQKANGLQQKLDELKKIERTMMQKSLKDPNRSGSK</sequence>
<dbReference type="RefSeq" id="WP_400878203.1">
    <property type="nucleotide sequence ID" value="NZ_JBIWXY010000001.1"/>
</dbReference>
<accession>A0ABW8GHI5</accession>
<feature type="coiled-coil region" evidence="1">
    <location>
        <begin position="130"/>
        <end position="184"/>
    </location>
</feature>
<name>A0ABW8GHI5_9PROT</name>
<dbReference type="Proteomes" id="UP001617669">
    <property type="component" value="Unassembled WGS sequence"/>
</dbReference>
<evidence type="ECO:0000256" key="1">
    <source>
        <dbReference type="SAM" id="Coils"/>
    </source>
</evidence>
<evidence type="ECO:0000256" key="3">
    <source>
        <dbReference type="SAM" id="SignalP"/>
    </source>
</evidence>
<feature type="chain" id="PRO_5047110332" evidence="3">
    <location>
        <begin position="21"/>
        <end position="192"/>
    </location>
</feature>
<proteinExistence type="predicted"/>
<evidence type="ECO:0000313" key="4">
    <source>
        <dbReference type="EMBL" id="MFJ5444836.1"/>
    </source>
</evidence>
<reference evidence="4 5" key="1">
    <citation type="submission" date="2024-11" db="EMBL/GenBank/DDBJ databases">
        <authorList>
            <person name="Kaparullina E.N."/>
            <person name="Delegan Y.A."/>
            <person name="Doronina N.V."/>
        </authorList>
    </citation>
    <scope>NUCLEOTIDE SEQUENCE [LARGE SCALE GENOMIC DNA]</scope>
    <source>
        <strain evidence="4 5">7sh_L</strain>
    </source>
</reference>
<organism evidence="4 5">
    <name type="scientific">Methylobacillus methanolivorans</name>
    <dbReference type="NCBI Taxonomy" id="1848927"/>
    <lineage>
        <taxon>Bacteria</taxon>
        <taxon>Pseudomonadati</taxon>
        <taxon>Pseudomonadota</taxon>
        <taxon>Betaproteobacteria</taxon>
        <taxon>Nitrosomonadales</taxon>
        <taxon>Methylophilaceae</taxon>
        <taxon>Methylobacillus</taxon>
    </lineage>
</organism>
<gene>
    <name evidence="4" type="ORF">ACIKP9_01190</name>
</gene>
<feature type="compositionally biased region" description="Polar residues" evidence="2">
    <location>
        <begin position="26"/>
        <end position="42"/>
    </location>
</feature>
<evidence type="ECO:0000256" key="2">
    <source>
        <dbReference type="SAM" id="MobiDB-lite"/>
    </source>
</evidence>